<organism evidence="6 7">
    <name type="scientific">Halocaridina rubra</name>
    <name type="common">Hawaiian red shrimp</name>
    <dbReference type="NCBI Taxonomy" id="373956"/>
    <lineage>
        <taxon>Eukaryota</taxon>
        <taxon>Metazoa</taxon>
        <taxon>Ecdysozoa</taxon>
        <taxon>Arthropoda</taxon>
        <taxon>Crustacea</taxon>
        <taxon>Multicrustacea</taxon>
        <taxon>Malacostraca</taxon>
        <taxon>Eumalacostraca</taxon>
        <taxon>Eucarida</taxon>
        <taxon>Decapoda</taxon>
        <taxon>Pleocyemata</taxon>
        <taxon>Caridea</taxon>
        <taxon>Atyoidea</taxon>
        <taxon>Atyidae</taxon>
        <taxon>Halocaridina</taxon>
    </lineage>
</organism>
<evidence type="ECO:0000256" key="1">
    <source>
        <dbReference type="ARBA" id="ARBA00004173"/>
    </source>
</evidence>
<keyword evidence="5" id="KW-0732">Signal</keyword>
<gene>
    <name evidence="6" type="ORF">SK128_009225</name>
</gene>
<dbReference type="InterPro" id="IPR031568">
    <property type="entry name" value="Pet117"/>
</dbReference>
<evidence type="ECO:0000313" key="7">
    <source>
        <dbReference type="Proteomes" id="UP001381693"/>
    </source>
</evidence>
<evidence type="ECO:0000256" key="4">
    <source>
        <dbReference type="ARBA" id="ARBA00023128"/>
    </source>
</evidence>
<reference evidence="6 7" key="1">
    <citation type="submission" date="2023-11" db="EMBL/GenBank/DDBJ databases">
        <title>Halocaridina rubra genome assembly.</title>
        <authorList>
            <person name="Smith C."/>
        </authorList>
    </citation>
    <scope>NUCLEOTIDE SEQUENCE [LARGE SCALE GENOMIC DNA]</scope>
    <source>
        <strain evidence="6">EP-1</strain>
        <tissue evidence="6">Whole</tissue>
    </source>
</reference>
<protein>
    <recommendedName>
        <fullName evidence="8">Protein PET117 homolog, mitochondrial</fullName>
    </recommendedName>
</protein>
<comment type="similarity">
    <text evidence="2">Belongs to the PET117 family.</text>
</comment>
<evidence type="ECO:0000256" key="2">
    <source>
        <dbReference type="ARBA" id="ARBA00008197"/>
    </source>
</evidence>
<dbReference type="Proteomes" id="UP001381693">
    <property type="component" value="Unassembled WGS sequence"/>
</dbReference>
<accession>A0AAN8XH44</accession>
<comment type="caution">
    <text evidence="6">The sequence shown here is derived from an EMBL/GenBank/DDBJ whole genome shotgun (WGS) entry which is preliminary data.</text>
</comment>
<sequence>MSLASKVTLGGACLLTAGVVTYVHRKQNIDKQKLHEGVIKDIERQQRRKTENIYLLQKQADLTRQLQQEQRERDMQNKQS</sequence>
<dbReference type="EMBL" id="JAXCGZ010002303">
    <property type="protein sequence ID" value="KAK7084061.1"/>
    <property type="molecule type" value="Genomic_DNA"/>
</dbReference>
<dbReference type="GO" id="GO:0005739">
    <property type="term" value="C:mitochondrion"/>
    <property type="evidence" value="ECO:0007669"/>
    <property type="project" value="UniProtKB-SubCell"/>
</dbReference>
<evidence type="ECO:0000313" key="6">
    <source>
        <dbReference type="EMBL" id="KAK7084061.1"/>
    </source>
</evidence>
<name>A0AAN8XH44_HALRR</name>
<comment type="subcellular location">
    <subcellularLocation>
        <location evidence="1">Mitochondrion</location>
    </subcellularLocation>
</comment>
<keyword evidence="3" id="KW-0809">Transit peptide</keyword>
<dbReference type="PANTHER" id="PTHR28163">
    <property type="entry name" value="PROTEIN PET117 HOMOLOG, MITOCHONDRIAL"/>
    <property type="match status" value="1"/>
</dbReference>
<feature type="signal peptide" evidence="5">
    <location>
        <begin position="1"/>
        <end position="18"/>
    </location>
</feature>
<dbReference type="AlphaFoldDB" id="A0AAN8XH44"/>
<evidence type="ECO:0008006" key="8">
    <source>
        <dbReference type="Google" id="ProtNLM"/>
    </source>
</evidence>
<keyword evidence="4" id="KW-0496">Mitochondrion</keyword>
<evidence type="ECO:0000256" key="5">
    <source>
        <dbReference type="SAM" id="SignalP"/>
    </source>
</evidence>
<proteinExistence type="inferred from homology"/>
<dbReference type="PANTHER" id="PTHR28163:SF1">
    <property type="entry name" value="PROTEIN PET117 HOMOLOG, MITOCHONDRIAL"/>
    <property type="match status" value="1"/>
</dbReference>
<dbReference type="Pfam" id="PF15786">
    <property type="entry name" value="PET117"/>
    <property type="match status" value="1"/>
</dbReference>
<keyword evidence="7" id="KW-1185">Reference proteome</keyword>
<dbReference type="GO" id="GO:0033617">
    <property type="term" value="P:mitochondrial respiratory chain complex IV assembly"/>
    <property type="evidence" value="ECO:0007669"/>
    <property type="project" value="TreeGrafter"/>
</dbReference>
<feature type="chain" id="PRO_5042810405" description="Protein PET117 homolog, mitochondrial" evidence="5">
    <location>
        <begin position="19"/>
        <end position="80"/>
    </location>
</feature>
<evidence type="ECO:0000256" key="3">
    <source>
        <dbReference type="ARBA" id="ARBA00022946"/>
    </source>
</evidence>